<dbReference type="InterPro" id="IPR003877">
    <property type="entry name" value="SPRY_dom"/>
</dbReference>
<dbReference type="InterPro" id="IPR001841">
    <property type="entry name" value="Znf_RING"/>
</dbReference>
<keyword evidence="10" id="KW-1185">Reference proteome</keyword>
<dbReference type="SMART" id="SM00184">
    <property type="entry name" value="RING"/>
    <property type="match status" value="1"/>
</dbReference>
<evidence type="ECO:0000313" key="9">
    <source>
        <dbReference type="EMBL" id="KAG5283020.1"/>
    </source>
</evidence>
<evidence type="ECO:0000313" key="10">
    <source>
        <dbReference type="Proteomes" id="UP000823561"/>
    </source>
</evidence>
<dbReference type="InterPro" id="IPR027370">
    <property type="entry name" value="Znf-RING_euk"/>
</dbReference>
<comment type="caution">
    <text evidence="9">The sequence shown here is derived from an EMBL/GenBank/DDBJ whole genome shotgun (WGS) entry which is preliminary data.</text>
</comment>
<dbReference type="SMART" id="SM00449">
    <property type="entry name" value="SPRY"/>
    <property type="match status" value="1"/>
</dbReference>
<dbReference type="Pfam" id="PF00643">
    <property type="entry name" value="zf-B_box"/>
    <property type="match status" value="1"/>
</dbReference>
<dbReference type="InterPro" id="IPR003879">
    <property type="entry name" value="Butyrophylin_SPRY"/>
</dbReference>
<dbReference type="Gene3D" id="3.30.160.60">
    <property type="entry name" value="Classic Zinc Finger"/>
    <property type="match status" value="1"/>
</dbReference>
<dbReference type="PANTHER" id="PTHR24103">
    <property type="entry name" value="E3 UBIQUITIN-PROTEIN LIGASE TRIM"/>
    <property type="match status" value="1"/>
</dbReference>
<organism evidence="9 10">
    <name type="scientific">Alosa alosa</name>
    <name type="common">allis shad</name>
    <dbReference type="NCBI Taxonomy" id="278164"/>
    <lineage>
        <taxon>Eukaryota</taxon>
        <taxon>Metazoa</taxon>
        <taxon>Chordata</taxon>
        <taxon>Craniata</taxon>
        <taxon>Vertebrata</taxon>
        <taxon>Euteleostomi</taxon>
        <taxon>Actinopterygii</taxon>
        <taxon>Neopterygii</taxon>
        <taxon>Teleostei</taxon>
        <taxon>Clupei</taxon>
        <taxon>Clupeiformes</taxon>
        <taxon>Clupeoidei</taxon>
        <taxon>Clupeidae</taxon>
        <taxon>Alosa</taxon>
    </lineage>
</organism>
<dbReference type="Gene3D" id="3.30.40.10">
    <property type="entry name" value="Zinc/RING finger domain, C3HC4 (zinc finger)"/>
    <property type="match status" value="1"/>
</dbReference>
<dbReference type="InterPro" id="IPR043136">
    <property type="entry name" value="B30.2/SPRY_sf"/>
</dbReference>
<dbReference type="InterPro" id="IPR006574">
    <property type="entry name" value="PRY"/>
</dbReference>
<dbReference type="InterPro" id="IPR017907">
    <property type="entry name" value="Znf_RING_CS"/>
</dbReference>
<accession>A0AAV6H777</accession>
<feature type="domain" description="B30.2/SPRY" evidence="8">
    <location>
        <begin position="272"/>
        <end position="474"/>
    </location>
</feature>
<dbReference type="SUPFAM" id="SSF57850">
    <property type="entry name" value="RING/U-box"/>
    <property type="match status" value="1"/>
</dbReference>
<dbReference type="FunFam" id="2.60.120.920:FF:000004">
    <property type="entry name" value="Butyrophilin subfamily 1 member A1"/>
    <property type="match status" value="1"/>
</dbReference>
<gene>
    <name evidence="9" type="ORF">AALO_G00037380</name>
</gene>
<dbReference type="SUPFAM" id="SSF57845">
    <property type="entry name" value="B-box zinc-binding domain"/>
    <property type="match status" value="1"/>
</dbReference>
<feature type="coiled-coil region" evidence="5">
    <location>
        <begin position="161"/>
        <end position="232"/>
    </location>
</feature>
<dbReference type="Pfam" id="PF00622">
    <property type="entry name" value="SPRY"/>
    <property type="match status" value="1"/>
</dbReference>
<dbReference type="CDD" id="cd12893">
    <property type="entry name" value="SPRY_PRY_TRIM35"/>
    <property type="match status" value="1"/>
</dbReference>
<dbReference type="SUPFAM" id="SSF49899">
    <property type="entry name" value="Concanavalin A-like lectins/glucanases"/>
    <property type="match status" value="1"/>
</dbReference>
<feature type="domain" description="RING-type" evidence="6">
    <location>
        <begin position="11"/>
        <end position="51"/>
    </location>
</feature>
<evidence type="ECO:0000256" key="2">
    <source>
        <dbReference type="ARBA" id="ARBA00022771"/>
    </source>
</evidence>
<evidence type="ECO:0000256" key="1">
    <source>
        <dbReference type="ARBA" id="ARBA00022723"/>
    </source>
</evidence>
<keyword evidence="5" id="KW-0175">Coiled coil</keyword>
<protein>
    <recommendedName>
        <fullName evidence="11">Zinc-binding protein A33-like</fullName>
    </recommendedName>
</protein>
<evidence type="ECO:0000256" key="5">
    <source>
        <dbReference type="SAM" id="Coils"/>
    </source>
</evidence>
<reference evidence="9" key="1">
    <citation type="submission" date="2020-10" db="EMBL/GenBank/DDBJ databases">
        <title>Chromosome-scale genome assembly of the Allis shad, Alosa alosa.</title>
        <authorList>
            <person name="Margot Z."/>
            <person name="Christophe K."/>
            <person name="Cabau C."/>
            <person name="Louis A."/>
            <person name="Berthelot C."/>
            <person name="Parey E."/>
            <person name="Roest Crollius H."/>
            <person name="Montfort J."/>
            <person name="Robinson-Rechavi M."/>
            <person name="Bucao C."/>
            <person name="Bouchez O."/>
            <person name="Gislard M."/>
            <person name="Lluch J."/>
            <person name="Milhes M."/>
            <person name="Lampietro C."/>
            <person name="Lopez Roques C."/>
            <person name="Donnadieu C."/>
            <person name="Braasch I."/>
            <person name="Desvignes T."/>
            <person name="Postlethwait J."/>
            <person name="Bobe J."/>
            <person name="Guiguen Y."/>
        </authorList>
    </citation>
    <scope>NUCLEOTIDE SEQUENCE</scope>
    <source>
        <strain evidence="9">M-15738</strain>
        <tissue evidence="9">Blood</tissue>
    </source>
</reference>
<dbReference type="Pfam" id="PF13445">
    <property type="entry name" value="zf-RING_UBOX"/>
    <property type="match status" value="1"/>
</dbReference>
<evidence type="ECO:0008006" key="11">
    <source>
        <dbReference type="Google" id="ProtNLM"/>
    </source>
</evidence>
<dbReference type="InterPro" id="IPR000315">
    <property type="entry name" value="Znf_B-box"/>
</dbReference>
<dbReference type="PROSITE" id="PS50188">
    <property type="entry name" value="B302_SPRY"/>
    <property type="match status" value="1"/>
</dbReference>
<dbReference type="EMBL" id="JADWDJ010000003">
    <property type="protein sequence ID" value="KAG5283020.1"/>
    <property type="molecule type" value="Genomic_DNA"/>
</dbReference>
<keyword evidence="2 4" id="KW-0863">Zinc-finger</keyword>
<dbReference type="Proteomes" id="UP000823561">
    <property type="component" value="Chromosome 3"/>
</dbReference>
<dbReference type="InterPro" id="IPR013083">
    <property type="entry name" value="Znf_RING/FYVE/PHD"/>
</dbReference>
<evidence type="ECO:0000256" key="4">
    <source>
        <dbReference type="PROSITE-ProRule" id="PRU00024"/>
    </source>
</evidence>
<feature type="domain" description="B box-type" evidence="7">
    <location>
        <begin position="84"/>
        <end position="125"/>
    </location>
</feature>
<dbReference type="SMART" id="SM00589">
    <property type="entry name" value="PRY"/>
    <property type="match status" value="1"/>
</dbReference>
<proteinExistence type="predicted"/>
<dbReference type="Pfam" id="PF13765">
    <property type="entry name" value="PRY"/>
    <property type="match status" value="1"/>
</dbReference>
<dbReference type="GO" id="GO:0008270">
    <property type="term" value="F:zinc ion binding"/>
    <property type="evidence" value="ECO:0007669"/>
    <property type="project" value="UniProtKB-KW"/>
</dbReference>
<evidence type="ECO:0000259" key="8">
    <source>
        <dbReference type="PROSITE" id="PS50188"/>
    </source>
</evidence>
<keyword evidence="1" id="KW-0479">Metal-binding</keyword>
<dbReference type="PRINTS" id="PR01407">
    <property type="entry name" value="BUTYPHLNCDUF"/>
</dbReference>
<dbReference type="PROSITE" id="PS00518">
    <property type="entry name" value="ZF_RING_1"/>
    <property type="match status" value="1"/>
</dbReference>
<name>A0AAV6H777_9TELE</name>
<evidence type="ECO:0000259" key="7">
    <source>
        <dbReference type="PROSITE" id="PS50119"/>
    </source>
</evidence>
<evidence type="ECO:0000256" key="3">
    <source>
        <dbReference type="ARBA" id="ARBA00022833"/>
    </source>
</evidence>
<dbReference type="AlphaFoldDB" id="A0AAV6H777"/>
<evidence type="ECO:0000259" key="6">
    <source>
        <dbReference type="PROSITE" id="PS50089"/>
    </source>
</evidence>
<dbReference type="InterPro" id="IPR001870">
    <property type="entry name" value="B30.2/SPRY"/>
</dbReference>
<sequence>MASKLEADLHCPVCYDIFKDPVILTCTHSVCKACLQQFWQTKPSRECPVCRTISAPQDEPLTNLTLKNLCESLVKGRGERALMGSEVRCRPHNKKLKVFCREDRELVCLLCRDSKQHHNHHFCTLEEAVLEHKRKIETNLKPIKEQLKAFKEAKIISDKTAKKIKTQAQQTEKQIKEEFAKLHQFLRDEEAARIAALNEEEEQKSEMMKEKIEKMSREILSLSDTIRTIEEEMGADDVSFMLNYKSTVERAQCTLQYPEKVTGPLLHVAKHVNNLLFRVWEKMQDMIEYAPVTLDPNTAHPQLILSEDLTSVKWGDEKQQLPDNPERFDECASVLGSEGFDSGTHCWDVEVGDSNEWDVGVMAESAQRRGRNMDENVSKRWIVRHSNNEYTARSGMVSFLRVLFNRSDIPLTVERNPQRIRVKLDRDRGRVSFSDPDNDTHLHTFTHTFTERVFPYFNSTFPMKIFLRKPAITVEQHRRRRGQLKCLPQWKMPDLKAYTCLNGNEQER</sequence>
<keyword evidence="3" id="KW-0862">Zinc</keyword>
<dbReference type="SMART" id="SM00336">
    <property type="entry name" value="BBOX"/>
    <property type="match status" value="1"/>
</dbReference>
<dbReference type="Gene3D" id="2.60.120.920">
    <property type="match status" value="1"/>
</dbReference>
<dbReference type="InterPro" id="IPR013320">
    <property type="entry name" value="ConA-like_dom_sf"/>
</dbReference>
<dbReference type="PROSITE" id="PS50119">
    <property type="entry name" value="ZF_BBOX"/>
    <property type="match status" value="1"/>
</dbReference>
<dbReference type="PROSITE" id="PS50089">
    <property type="entry name" value="ZF_RING_2"/>
    <property type="match status" value="1"/>
</dbReference>
<dbReference type="InterPro" id="IPR050143">
    <property type="entry name" value="TRIM/RBCC"/>
</dbReference>